<feature type="region of interest" description="Disordered" evidence="1">
    <location>
        <begin position="283"/>
        <end position="309"/>
    </location>
</feature>
<feature type="compositionally biased region" description="Basic residues" evidence="1">
    <location>
        <begin position="117"/>
        <end position="126"/>
    </location>
</feature>
<reference evidence="2" key="1">
    <citation type="submission" date="2012-04" db="EMBL/GenBank/DDBJ databases">
        <title>The Genome Sequence of Loa loa.</title>
        <authorList>
            <consortium name="The Broad Institute Genome Sequencing Platform"/>
            <consortium name="Broad Institute Genome Sequencing Center for Infectious Disease"/>
            <person name="Nutman T.B."/>
            <person name="Fink D.L."/>
            <person name="Russ C."/>
            <person name="Young S."/>
            <person name="Zeng Q."/>
            <person name="Gargeya S."/>
            <person name="Alvarado L."/>
            <person name="Berlin A."/>
            <person name="Chapman S.B."/>
            <person name="Chen Z."/>
            <person name="Freedman E."/>
            <person name="Gellesch M."/>
            <person name="Goldberg J."/>
            <person name="Griggs A."/>
            <person name="Gujja S."/>
            <person name="Heilman E.R."/>
            <person name="Heiman D."/>
            <person name="Howarth C."/>
            <person name="Mehta T."/>
            <person name="Neiman D."/>
            <person name="Pearson M."/>
            <person name="Roberts A."/>
            <person name="Saif S."/>
            <person name="Shea T."/>
            <person name="Shenoy N."/>
            <person name="Sisk P."/>
            <person name="Stolte C."/>
            <person name="Sykes S."/>
            <person name="White J."/>
            <person name="Yandava C."/>
            <person name="Haas B."/>
            <person name="Henn M.R."/>
            <person name="Nusbaum C."/>
            <person name="Birren B."/>
        </authorList>
    </citation>
    <scope>NUCLEOTIDE SEQUENCE [LARGE SCALE GENOMIC DNA]</scope>
</reference>
<dbReference type="GeneID" id="31251858"/>
<protein>
    <submittedName>
        <fullName evidence="2">Zinc knuckle family protein</fullName>
    </submittedName>
</protein>
<feature type="region of interest" description="Disordered" evidence="1">
    <location>
        <begin position="1"/>
        <end position="258"/>
    </location>
</feature>
<feature type="compositionally biased region" description="Basic residues" evidence="1">
    <location>
        <begin position="389"/>
        <end position="398"/>
    </location>
</feature>
<gene>
    <name evidence="2" type="ORF">LOAG_18156</name>
</gene>
<dbReference type="InParanoid" id="A0A1S0UG63"/>
<feature type="compositionally biased region" description="Basic and acidic residues" evidence="1">
    <location>
        <begin position="127"/>
        <end position="224"/>
    </location>
</feature>
<dbReference type="RefSeq" id="XP_020305458.1">
    <property type="nucleotide sequence ID" value="XM_020450822.1"/>
</dbReference>
<evidence type="ECO:0000256" key="1">
    <source>
        <dbReference type="SAM" id="MobiDB-lite"/>
    </source>
</evidence>
<dbReference type="KEGG" id="loa:LOAG_18156"/>
<feature type="compositionally biased region" description="Basic and acidic residues" evidence="1">
    <location>
        <begin position="104"/>
        <end position="116"/>
    </location>
</feature>
<accession>A0A1S0UG63</accession>
<organism evidence="2">
    <name type="scientific">Loa loa</name>
    <name type="common">Eye worm</name>
    <name type="synonym">Filaria loa</name>
    <dbReference type="NCBI Taxonomy" id="7209"/>
    <lineage>
        <taxon>Eukaryota</taxon>
        <taxon>Metazoa</taxon>
        <taxon>Ecdysozoa</taxon>
        <taxon>Nematoda</taxon>
        <taxon>Chromadorea</taxon>
        <taxon>Rhabditida</taxon>
        <taxon>Spirurina</taxon>
        <taxon>Spiruromorpha</taxon>
        <taxon>Filarioidea</taxon>
        <taxon>Onchocercidae</taxon>
        <taxon>Loa</taxon>
    </lineage>
</organism>
<name>A0A1S0UG63_LOALO</name>
<dbReference type="AlphaFoldDB" id="A0A1S0UG63"/>
<dbReference type="EMBL" id="JH712273">
    <property type="protein sequence ID" value="EJD74543.1"/>
    <property type="molecule type" value="Genomic_DNA"/>
</dbReference>
<proteinExistence type="predicted"/>
<feature type="compositionally biased region" description="Basic and acidic residues" evidence="1">
    <location>
        <begin position="379"/>
        <end position="388"/>
    </location>
</feature>
<feature type="compositionally biased region" description="Basic and acidic residues" evidence="1">
    <location>
        <begin position="63"/>
        <end position="76"/>
    </location>
</feature>
<feature type="region of interest" description="Disordered" evidence="1">
    <location>
        <begin position="379"/>
        <end position="398"/>
    </location>
</feature>
<dbReference type="OrthoDB" id="106784at2759"/>
<feature type="compositionally biased region" description="Basic and acidic residues" evidence="1">
    <location>
        <begin position="235"/>
        <end position="258"/>
    </location>
</feature>
<dbReference type="CTD" id="31251858"/>
<sequence length="398" mass="45351">MNDVESVENKESEYEMSSVVSGMIDNDHENEMTADSKTTVHEAKKAAASKPVEVTNSGVVMQKFEEKAMKESKPREGQGSCGNGSKSNGKEGRSGDNSSLPTNNERKNMRERPKHEKDRRHKRDSSRKRDELKDDSRVTKKKNDEKETRRNEEKDSRKEGDKFRKNDRKDEKMTSKRWDNKEGKTKGEREAKRCENAEKVEPEPTKESRRKEHGEKRKSDASRSDHKRPRLRSYGSHDEQRSDSSKSDQKFLSEISDVKKVVEVNEVDTVVRNETDPLLLSQKKAGLNSRTSKAVDSIDGTEGHGASDQKLLDEIKVSIEKELERKVEAIPTSSNYNMPNLTVELQSGGEKRVTRENIFEGAIPHFNARQKIKMILLSESERKAADRSSKKKTGSKMI</sequence>
<evidence type="ECO:0000313" key="2">
    <source>
        <dbReference type="EMBL" id="EJD74543.1"/>
    </source>
</evidence>